<dbReference type="EMBL" id="JBHUEE010000001">
    <property type="protein sequence ID" value="MFD1716821.1"/>
    <property type="molecule type" value="Genomic_DNA"/>
</dbReference>
<protein>
    <submittedName>
        <fullName evidence="2">VanZ family protein</fullName>
    </submittedName>
</protein>
<dbReference type="RefSeq" id="WP_388002243.1">
    <property type="nucleotide sequence ID" value="NZ_JBHUEE010000001.1"/>
</dbReference>
<organism evidence="2 3">
    <name type="scientific">Georgenia deserti</name>
    <dbReference type="NCBI Taxonomy" id="2093781"/>
    <lineage>
        <taxon>Bacteria</taxon>
        <taxon>Bacillati</taxon>
        <taxon>Actinomycetota</taxon>
        <taxon>Actinomycetes</taxon>
        <taxon>Micrococcales</taxon>
        <taxon>Bogoriellaceae</taxon>
        <taxon>Georgenia</taxon>
    </lineage>
</organism>
<gene>
    <name evidence="2" type="ORF">ACFSE6_03170</name>
</gene>
<keyword evidence="1" id="KW-0812">Transmembrane</keyword>
<evidence type="ECO:0000313" key="3">
    <source>
        <dbReference type="Proteomes" id="UP001597277"/>
    </source>
</evidence>
<evidence type="ECO:0000313" key="2">
    <source>
        <dbReference type="EMBL" id="MFD1716821.1"/>
    </source>
</evidence>
<reference evidence="3" key="1">
    <citation type="journal article" date="2019" name="Int. J. Syst. Evol. Microbiol.">
        <title>The Global Catalogue of Microorganisms (GCM) 10K type strain sequencing project: providing services to taxonomists for standard genome sequencing and annotation.</title>
        <authorList>
            <consortium name="The Broad Institute Genomics Platform"/>
            <consortium name="The Broad Institute Genome Sequencing Center for Infectious Disease"/>
            <person name="Wu L."/>
            <person name="Ma J."/>
        </authorList>
    </citation>
    <scope>NUCLEOTIDE SEQUENCE [LARGE SCALE GENOMIC DNA]</scope>
    <source>
        <strain evidence="3">JCM 17130</strain>
    </source>
</reference>
<keyword evidence="1" id="KW-1133">Transmembrane helix</keyword>
<dbReference type="Proteomes" id="UP001597277">
    <property type="component" value="Unassembled WGS sequence"/>
</dbReference>
<proteinExistence type="predicted"/>
<accession>A0ABW4KZJ3</accession>
<sequence length="129" mass="13364">MPLSPARTMRWCVLAAALVVQFAVLYLPQTPGPEVTIPGADKAVHLAVFALVTVAGLAAGLRRALVVGYGLGHAVLSEIVQHLVLADRTGDVFDAVADAAGVLLVTAVVSVWRSRSAGGRTGPGRSTRR</sequence>
<name>A0ABW4KZJ3_9MICO</name>
<comment type="caution">
    <text evidence="2">The sequence shown here is derived from an EMBL/GenBank/DDBJ whole genome shotgun (WGS) entry which is preliminary data.</text>
</comment>
<keyword evidence="1" id="KW-0472">Membrane</keyword>
<dbReference type="PANTHER" id="PTHR28008:SF1">
    <property type="entry name" value="DOMAIN PROTEIN, PUTATIVE (AFU_ORTHOLOGUE AFUA_3G10980)-RELATED"/>
    <property type="match status" value="1"/>
</dbReference>
<keyword evidence="3" id="KW-1185">Reference proteome</keyword>
<evidence type="ECO:0000256" key="1">
    <source>
        <dbReference type="SAM" id="Phobius"/>
    </source>
</evidence>
<feature type="transmembrane region" description="Helical" evidence="1">
    <location>
        <begin position="43"/>
        <end position="61"/>
    </location>
</feature>
<dbReference type="PANTHER" id="PTHR28008">
    <property type="entry name" value="DOMAIN PROTEIN, PUTATIVE (AFU_ORTHOLOGUE AFUA_3G10980)-RELATED"/>
    <property type="match status" value="1"/>
</dbReference>